<protein>
    <submittedName>
        <fullName evidence="1">Uncharacterized protein</fullName>
    </submittedName>
</protein>
<proteinExistence type="predicted"/>
<evidence type="ECO:0000313" key="1">
    <source>
        <dbReference type="EMBL" id="EFP13145.1"/>
    </source>
</evidence>
<dbReference type="RefSeq" id="XP_003098344.2">
    <property type="nucleotide sequence ID" value="XM_003098296.2"/>
</dbReference>
<dbReference type="EMBL" id="DS268502">
    <property type="protein sequence ID" value="EFP13145.1"/>
    <property type="molecule type" value="Genomic_DNA"/>
</dbReference>
<reference evidence="1" key="1">
    <citation type="submission" date="2007-07" db="EMBL/GenBank/DDBJ databases">
        <title>PCAP assembly of the Caenorhabditis remanei genome.</title>
        <authorList>
            <consortium name="The Caenorhabditis remanei Sequencing Consortium"/>
            <person name="Wilson R.K."/>
        </authorList>
    </citation>
    <scope>NUCLEOTIDE SEQUENCE [LARGE SCALE GENOMIC DNA]</scope>
    <source>
        <strain evidence="1">PB4641</strain>
    </source>
</reference>
<organism evidence="2">
    <name type="scientific">Caenorhabditis remanei</name>
    <name type="common">Caenorhabditis vulgaris</name>
    <dbReference type="NCBI Taxonomy" id="31234"/>
    <lineage>
        <taxon>Eukaryota</taxon>
        <taxon>Metazoa</taxon>
        <taxon>Ecdysozoa</taxon>
        <taxon>Nematoda</taxon>
        <taxon>Chromadorea</taxon>
        <taxon>Rhabditida</taxon>
        <taxon>Rhabditina</taxon>
        <taxon>Rhabditomorpha</taxon>
        <taxon>Rhabditoidea</taxon>
        <taxon>Rhabditidae</taxon>
        <taxon>Peloderinae</taxon>
        <taxon>Caenorhabditis</taxon>
    </lineage>
</organism>
<dbReference type="AlphaFoldDB" id="E3MZS4"/>
<dbReference type="HOGENOM" id="CLU_1612355_0_0_1"/>
<accession>E3MZS4</accession>
<dbReference type="CTD" id="9800869"/>
<gene>
    <name evidence="1" type="ORF">CRE_07710</name>
</gene>
<dbReference type="GeneID" id="9800869"/>
<keyword evidence="2" id="KW-1185">Reference proteome</keyword>
<evidence type="ECO:0000313" key="2">
    <source>
        <dbReference type="Proteomes" id="UP000008281"/>
    </source>
</evidence>
<dbReference type="Proteomes" id="UP000008281">
    <property type="component" value="Unassembled WGS sequence"/>
</dbReference>
<sequence>MQILLFILFLLKFTYCKPNGNQDCFRLKDTFEYTDTENVRRKYVGGCCTPECLALLGTTDSLTWSKTSSIDTFISTLYKEECCNDDSLAIATNETSTPTTVTSSISTTPSLTSTTDTTTSITATSPGACHVTSALTSLMEKIHSHRTLKETLDWLDPKASQNSIF</sequence>
<name>E3MZS4_CAERE</name>
<dbReference type="KEGG" id="crq:GCK72_004831"/>